<comment type="caution">
    <text evidence="1">The sequence shown here is derived from an EMBL/GenBank/DDBJ whole genome shotgun (WGS) entry which is preliminary data.</text>
</comment>
<keyword evidence="2" id="KW-1185">Reference proteome</keyword>
<evidence type="ECO:0000313" key="2">
    <source>
        <dbReference type="Proteomes" id="UP000295645"/>
    </source>
</evidence>
<name>A0A4V2W3L3_9GAMM</name>
<dbReference type="OrthoDB" id="5958223at2"/>
<evidence type="ECO:0000313" key="1">
    <source>
        <dbReference type="EMBL" id="TCV92429.1"/>
    </source>
</evidence>
<reference evidence="1 2" key="1">
    <citation type="submission" date="2019-03" db="EMBL/GenBank/DDBJ databases">
        <title>Above-ground endophytic microbial communities from plants in different locations in the United States.</title>
        <authorList>
            <person name="Frank C."/>
        </authorList>
    </citation>
    <scope>NUCLEOTIDE SEQUENCE [LARGE SCALE GENOMIC DNA]</scope>
    <source>
        <strain evidence="1 2">LP_13_YM</strain>
    </source>
</reference>
<dbReference type="Proteomes" id="UP000295645">
    <property type="component" value="Unassembled WGS sequence"/>
</dbReference>
<proteinExistence type="predicted"/>
<accession>A0A4V2W3L3</accession>
<dbReference type="AlphaFoldDB" id="A0A4V2W3L3"/>
<protein>
    <submittedName>
        <fullName evidence="1">Uncharacterized protein</fullName>
    </submittedName>
</protein>
<dbReference type="EMBL" id="SMCS01000007">
    <property type="protein sequence ID" value="TCV92429.1"/>
    <property type="molecule type" value="Genomic_DNA"/>
</dbReference>
<gene>
    <name evidence="1" type="ORF">EC912_107137</name>
</gene>
<dbReference type="RefSeq" id="WP_132145999.1">
    <property type="nucleotide sequence ID" value="NZ_SMCS01000007.1"/>
</dbReference>
<sequence>MNAVIAIEPDFRHHDLLIELGQLEMAMEHLAVQSGSESDALRPRIEQRMAQLREVLLDYAN</sequence>
<organism evidence="1 2">
    <name type="scientific">Luteibacter rhizovicinus</name>
    <dbReference type="NCBI Taxonomy" id="242606"/>
    <lineage>
        <taxon>Bacteria</taxon>
        <taxon>Pseudomonadati</taxon>
        <taxon>Pseudomonadota</taxon>
        <taxon>Gammaproteobacteria</taxon>
        <taxon>Lysobacterales</taxon>
        <taxon>Rhodanobacteraceae</taxon>
        <taxon>Luteibacter</taxon>
    </lineage>
</organism>